<dbReference type="Pfam" id="PF06766">
    <property type="entry name" value="Hydrophobin_2"/>
    <property type="match status" value="1"/>
</dbReference>
<dbReference type="Proteomes" id="UP001301958">
    <property type="component" value="Unassembled WGS sequence"/>
</dbReference>
<sequence length="113" mass="11106">MKFFAVFLPIFAGLAAAAALPAEDLVIPIFGIVGGGTTGSSSAAAALPPCSTGGKPMCCSVDVLDLAELICDAAPGNPETAAGYRAACASISRKPKCCTLKVGSLLGAVCSDL</sequence>
<evidence type="ECO:0008006" key="7">
    <source>
        <dbReference type="Google" id="ProtNLM"/>
    </source>
</evidence>
<proteinExistence type="inferred from homology"/>
<accession>A0AAN6YNK7</accession>
<dbReference type="InterPro" id="IPR036686">
    <property type="entry name" value="Class_II_Hydrophobin_sf"/>
</dbReference>
<name>A0AAN6YNK7_9PEZI</name>
<dbReference type="InterPro" id="IPR010636">
    <property type="entry name" value="Class_II_hydrophobin"/>
</dbReference>
<reference evidence="5" key="1">
    <citation type="journal article" date="2023" name="Mol. Phylogenet. Evol.">
        <title>Genome-scale phylogeny and comparative genomics of the fungal order Sordariales.</title>
        <authorList>
            <person name="Hensen N."/>
            <person name="Bonometti L."/>
            <person name="Westerberg I."/>
            <person name="Brannstrom I.O."/>
            <person name="Guillou S."/>
            <person name="Cros-Aarteil S."/>
            <person name="Calhoun S."/>
            <person name="Haridas S."/>
            <person name="Kuo A."/>
            <person name="Mondo S."/>
            <person name="Pangilinan J."/>
            <person name="Riley R."/>
            <person name="LaButti K."/>
            <person name="Andreopoulos B."/>
            <person name="Lipzen A."/>
            <person name="Chen C."/>
            <person name="Yan M."/>
            <person name="Daum C."/>
            <person name="Ng V."/>
            <person name="Clum A."/>
            <person name="Steindorff A."/>
            <person name="Ohm R.A."/>
            <person name="Martin F."/>
            <person name="Silar P."/>
            <person name="Natvig D.O."/>
            <person name="Lalanne C."/>
            <person name="Gautier V."/>
            <person name="Ament-Velasquez S.L."/>
            <person name="Kruys A."/>
            <person name="Hutchinson M.I."/>
            <person name="Powell A.J."/>
            <person name="Barry K."/>
            <person name="Miller A.N."/>
            <person name="Grigoriev I.V."/>
            <person name="Debuchy R."/>
            <person name="Gladieux P."/>
            <person name="Hiltunen Thoren M."/>
            <person name="Johannesson H."/>
        </authorList>
    </citation>
    <scope>NUCLEOTIDE SEQUENCE</scope>
    <source>
        <strain evidence="5">CBS 990.96</strain>
    </source>
</reference>
<reference evidence="5" key="2">
    <citation type="submission" date="2023-05" db="EMBL/GenBank/DDBJ databases">
        <authorList>
            <consortium name="Lawrence Berkeley National Laboratory"/>
            <person name="Steindorff A."/>
            <person name="Hensen N."/>
            <person name="Bonometti L."/>
            <person name="Westerberg I."/>
            <person name="Brannstrom I.O."/>
            <person name="Guillou S."/>
            <person name="Cros-Aarteil S."/>
            <person name="Calhoun S."/>
            <person name="Haridas S."/>
            <person name="Kuo A."/>
            <person name="Mondo S."/>
            <person name="Pangilinan J."/>
            <person name="Riley R."/>
            <person name="Labutti K."/>
            <person name="Andreopoulos B."/>
            <person name="Lipzen A."/>
            <person name="Chen C."/>
            <person name="Yanf M."/>
            <person name="Daum C."/>
            <person name="Ng V."/>
            <person name="Clum A."/>
            <person name="Ohm R."/>
            <person name="Martin F."/>
            <person name="Silar P."/>
            <person name="Natvig D."/>
            <person name="Lalanne C."/>
            <person name="Gautier V."/>
            <person name="Ament-Velasquez S.L."/>
            <person name="Kruys A."/>
            <person name="Hutchinson M.I."/>
            <person name="Powell A.J."/>
            <person name="Barry K."/>
            <person name="Miller A.N."/>
            <person name="Grigoriev I.V."/>
            <person name="Debuchy R."/>
            <person name="Gladieux P."/>
            <person name="Thoren M.H."/>
            <person name="Johannesson H."/>
        </authorList>
    </citation>
    <scope>NUCLEOTIDE SEQUENCE</scope>
    <source>
        <strain evidence="5">CBS 990.96</strain>
    </source>
</reference>
<dbReference type="AlphaFoldDB" id="A0AAN6YNK7"/>
<evidence type="ECO:0000313" key="5">
    <source>
        <dbReference type="EMBL" id="KAK4222574.1"/>
    </source>
</evidence>
<dbReference type="EMBL" id="MU865464">
    <property type="protein sequence ID" value="KAK4222574.1"/>
    <property type="molecule type" value="Genomic_DNA"/>
</dbReference>
<comment type="similarity">
    <text evidence="2">Belongs to the cerato-ulmin hydrophobin family.</text>
</comment>
<comment type="caution">
    <text evidence="5">The sequence shown here is derived from an EMBL/GenBank/DDBJ whole genome shotgun (WGS) entry which is preliminary data.</text>
</comment>
<evidence type="ECO:0000256" key="4">
    <source>
        <dbReference type="SAM" id="SignalP"/>
    </source>
</evidence>
<dbReference type="CDD" id="cd23508">
    <property type="entry name" value="hydrophobin_II"/>
    <property type="match status" value="1"/>
</dbReference>
<dbReference type="Gene3D" id="3.20.120.10">
    <property type="entry name" value="Hydrophobin"/>
    <property type="match status" value="1"/>
</dbReference>
<gene>
    <name evidence="5" type="ORF">QBC38DRAFT_489515</name>
</gene>
<evidence type="ECO:0000256" key="3">
    <source>
        <dbReference type="ARBA" id="ARBA00023157"/>
    </source>
</evidence>
<keyword evidence="3" id="KW-1015">Disulfide bond</keyword>
<comment type="subcellular location">
    <subcellularLocation>
        <location evidence="1">Cell envelope</location>
    </subcellularLocation>
</comment>
<feature type="chain" id="PRO_5042818693" description="Hydrophobin" evidence="4">
    <location>
        <begin position="18"/>
        <end position="113"/>
    </location>
</feature>
<evidence type="ECO:0000313" key="6">
    <source>
        <dbReference type="Proteomes" id="UP001301958"/>
    </source>
</evidence>
<evidence type="ECO:0000256" key="1">
    <source>
        <dbReference type="ARBA" id="ARBA00004196"/>
    </source>
</evidence>
<evidence type="ECO:0000256" key="2">
    <source>
        <dbReference type="ARBA" id="ARBA00009576"/>
    </source>
</evidence>
<feature type="signal peptide" evidence="4">
    <location>
        <begin position="1"/>
        <end position="17"/>
    </location>
</feature>
<keyword evidence="4" id="KW-0732">Signal</keyword>
<dbReference type="GO" id="GO:0005576">
    <property type="term" value="C:extracellular region"/>
    <property type="evidence" value="ECO:0007669"/>
    <property type="project" value="InterPro"/>
</dbReference>
<dbReference type="SUPFAM" id="SSF101751">
    <property type="entry name" value="Hydrophobin II, HfbII"/>
    <property type="match status" value="1"/>
</dbReference>
<keyword evidence="6" id="KW-1185">Reference proteome</keyword>
<protein>
    <recommendedName>
        <fullName evidence="7">Hydrophobin</fullName>
    </recommendedName>
</protein>
<organism evidence="5 6">
    <name type="scientific">Podospora fimiseda</name>
    <dbReference type="NCBI Taxonomy" id="252190"/>
    <lineage>
        <taxon>Eukaryota</taxon>
        <taxon>Fungi</taxon>
        <taxon>Dikarya</taxon>
        <taxon>Ascomycota</taxon>
        <taxon>Pezizomycotina</taxon>
        <taxon>Sordariomycetes</taxon>
        <taxon>Sordariomycetidae</taxon>
        <taxon>Sordariales</taxon>
        <taxon>Podosporaceae</taxon>
        <taxon>Podospora</taxon>
    </lineage>
</organism>